<dbReference type="EMBL" id="LAZR01022551">
    <property type="protein sequence ID" value="KKL81472.1"/>
    <property type="molecule type" value="Genomic_DNA"/>
</dbReference>
<protein>
    <recommendedName>
        <fullName evidence="1">MnmE helical domain-containing protein</fullName>
    </recommendedName>
</protein>
<organism evidence="2">
    <name type="scientific">marine sediment metagenome</name>
    <dbReference type="NCBI Taxonomy" id="412755"/>
    <lineage>
        <taxon>unclassified sequences</taxon>
        <taxon>metagenomes</taxon>
        <taxon>ecological metagenomes</taxon>
    </lineage>
</organism>
<dbReference type="SUPFAM" id="SSF116878">
    <property type="entry name" value="TrmE connector domain"/>
    <property type="match status" value="1"/>
</dbReference>
<feature type="domain" description="MnmE helical" evidence="1">
    <location>
        <begin position="2"/>
        <end position="62"/>
    </location>
</feature>
<evidence type="ECO:0000259" key="1">
    <source>
        <dbReference type="Pfam" id="PF12631"/>
    </source>
</evidence>
<dbReference type="Pfam" id="PF12631">
    <property type="entry name" value="MnmE_helical"/>
    <property type="match status" value="1"/>
</dbReference>
<accession>A0A0F9I275</accession>
<gene>
    <name evidence="2" type="ORF">LCGC14_1994430</name>
</gene>
<feature type="non-terminal residue" evidence="2">
    <location>
        <position position="1"/>
    </location>
</feature>
<proteinExistence type="predicted"/>
<name>A0A0F9I275_9ZZZZ</name>
<sequence>LRHREALVRTHEALGRAALRLQEKAPLEIPALELREALDSLGEIVGMVSTDEILNRIFSEFCIGK</sequence>
<dbReference type="AlphaFoldDB" id="A0A0F9I275"/>
<dbReference type="InterPro" id="IPR025867">
    <property type="entry name" value="MnmE_helical"/>
</dbReference>
<dbReference type="InterPro" id="IPR027368">
    <property type="entry name" value="MnmE_dom2"/>
</dbReference>
<comment type="caution">
    <text evidence="2">The sequence shown here is derived from an EMBL/GenBank/DDBJ whole genome shotgun (WGS) entry which is preliminary data.</text>
</comment>
<evidence type="ECO:0000313" key="2">
    <source>
        <dbReference type="EMBL" id="KKL81472.1"/>
    </source>
</evidence>
<dbReference type="Gene3D" id="1.20.120.430">
    <property type="entry name" value="tRNA modification GTPase MnmE domain 2"/>
    <property type="match status" value="1"/>
</dbReference>
<reference evidence="2" key="1">
    <citation type="journal article" date="2015" name="Nature">
        <title>Complex archaea that bridge the gap between prokaryotes and eukaryotes.</title>
        <authorList>
            <person name="Spang A."/>
            <person name="Saw J.H."/>
            <person name="Jorgensen S.L."/>
            <person name="Zaremba-Niedzwiedzka K."/>
            <person name="Martijn J."/>
            <person name="Lind A.E."/>
            <person name="van Eijk R."/>
            <person name="Schleper C."/>
            <person name="Guy L."/>
            <person name="Ettema T.J."/>
        </authorList>
    </citation>
    <scope>NUCLEOTIDE SEQUENCE</scope>
</reference>